<protein>
    <submittedName>
        <fullName evidence="1">Uncharacterized protein</fullName>
    </submittedName>
</protein>
<gene>
    <name evidence="1" type="ORF">NIES30_23130</name>
</gene>
<dbReference type="EMBL" id="MRCG01000025">
    <property type="protein sequence ID" value="OKH44195.1"/>
    <property type="molecule type" value="Genomic_DNA"/>
</dbReference>
<comment type="caution">
    <text evidence="1">The sequence shown here is derived from an EMBL/GenBank/DDBJ whole genome shotgun (WGS) entry which is preliminary data.</text>
</comment>
<evidence type="ECO:0000313" key="1">
    <source>
        <dbReference type="EMBL" id="OKH44195.1"/>
    </source>
</evidence>
<dbReference type="AlphaFoldDB" id="A0A1U7IZ73"/>
<accession>A0A1U7IZ73</accession>
<dbReference type="Proteomes" id="UP000185557">
    <property type="component" value="Unassembled WGS sequence"/>
</dbReference>
<proteinExistence type="predicted"/>
<name>A0A1U7IZ73_9CYAN</name>
<evidence type="ECO:0000313" key="2">
    <source>
        <dbReference type="Proteomes" id="UP000185557"/>
    </source>
</evidence>
<organism evidence="1 2">
    <name type="scientific">Phormidium tenue NIES-30</name>
    <dbReference type="NCBI Taxonomy" id="549789"/>
    <lineage>
        <taxon>Bacteria</taxon>
        <taxon>Bacillati</taxon>
        <taxon>Cyanobacteriota</taxon>
        <taxon>Cyanophyceae</taxon>
        <taxon>Oscillatoriophycideae</taxon>
        <taxon>Oscillatoriales</taxon>
        <taxon>Oscillatoriaceae</taxon>
        <taxon>Phormidium</taxon>
    </lineage>
</organism>
<dbReference type="STRING" id="549789.NIES30_23130"/>
<reference evidence="1 2" key="1">
    <citation type="submission" date="2016-11" db="EMBL/GenBank/DDBJ databases">
        <title>Draft Genome Sequences of Nine Cyanobacterial Strains from Diverse Habitats.</title>
        <authorList>
            <person name="Zhu T."/>
            <person name="Hou S."/>
            <person name="Lu X."/>
            <person name="Hess W.R."/>
        </authorList>
    </citation>
    <scope>NUCLEOTIDE SEQUENCE [LARGE SCALE GENOMIC DNA]</scope>
    <source>
        <strain evidence="1 2">NIES-30</strain>
    </source>
</reference>
<sequence length="94" mass="10483">MAKGADDKDFFLPTHLQSPMTLTNKLELAQENPPTSEKQTIAAIIKLSQDLLNKTADPVQRQQHPKSHGCVKAEFIVKDVPEHLKFGVFTEPCT</sequence>
<keyword evidence="2" id="KW-1185">Reference proteome</keyword>